<name>A0A6J4S8A2_9ACTN</name>
<organism evidence="2">
    <name type="scientific">uncultured Solirubrobacteraceae bacterium</name>
    <dbReference type="NCBI Taxonomy" id="1162706"/>
    <lineage>
        <taxon>Bacteria</taxon>
        <taxon>Bacillati</taxon>
        <taxon>Actinomycetota</taxon>
        <taxon>Thermoleophilia</taxon>
        <taxon>Solirubrobacterales</taxon>
        <taxon>Solirubrobacteraceae</taxon>
        <taxon>environmental samples</taxon>
    </lineage>
</organism>
<dbReference type="AlphaFoldDB" id="A0A6J4S8A2"/>
<proteinExistence type="predicted"/>
<dbReference type="PANTHER" id="PTHR48125:SF12">
    <property type="entry name" value="AT HOOK TRANSCRIPTION FACTOR FAMILY-RELATED"/>
    <property type="match status" value="1"/>
</dbReference>
<dbReference type="Pfam" id="PF09826">
    <property type="entry name" value="Beta_propel"/>
    <property type="match status" value="1"/>
</dbReference>
<sequence length="562" mass="59214">TDGRRIVAIADAQLLVIDVTGPAPVLSGRLRLEGTGHQVLVRDDTALVTATVASGAPASAGALRPAPAPPRQAAEPAPPAATAPAVPPPPQSPAPPPAPSISRPIDSRQATRLTEVSLDDPAAPTVRRSLTLDGTLVDARLTQGTARVVVTSPPRAVEAEEVEDAGVRTWVPKTVLRSRVSGRIFERGVAPCDDIRRPGAFSGLDLLSVLTIDLDRGLFAVDRDAILAGAQTVYASPDSLYVASRPYSRAVEAGTGVPEGVRTQIHRYDARGQSATTYRATGDVPGFVLNQYSMSEHQDRLRVATTSEPLWFADGRATESESRVTVLGEDAGRLNPVGSVGGLGKGERIYAVRFLGERGYVVTFRRTDPLYTLDLSDPTAPRVRGELKILGYSAYLHPVGEDRLLGVGQDATQRGQVTGAQLSLFDVSDAAAPKRVAQAPLGSGTSTQAEFDPHAFLFWDPARLSVIPLERYGSADQRFTGAIGFRVGRDALAEVGRLAHPARQGAGVPPIGRSLVIGARLYTLSYDGLQAANLADLVPVGFTPFSQLPGDPPCSSPPIAAC</sequence>
<protein>
    <submittedName>
        <fullName evidence="2">Uncharacterized protein MJ1554</fullName>
    </submittedName>
</protein>
<dbReference type="EMBL" id="CADCVR010000036">
    <property type="protein sequence ID" value="CAA9487749.1"/>
    <property type="molecule type" value="Genomic_DNA"/>
</dbReference>
<feature type="compositionally biased region" description="Pro residues" evidence="1">
    <location>
        <begin position="66"/>
        <end position="99"/>
    </location>
</feature>
<evidence type="ECO:0000256" key="1">
    <source>
        <dbReference type="SAM" id="MobiDB-lite"/>
    </source>
</evidence>
<reference evidence="2" key="1">
    <citation type="submission" date="2020-02" db="EMBL/GenBank/DDBJ databases">
        <authorList>
            <person name="Meier V. D."/>
        </authorList>
    </citation>
    <scope>NUCLEOTIDE SEQUENCE</scope>
    <source>
        <strain evidence="2">AVDCRST_MAG53</strain>
    </source>
</reference>
<dbReference type="PANTHER" id="PTHR48125">
    <property type="entry name" value="LP07818P1"/>
    <property type="match status" value="1"/>
</dbReference>
<feature type="non-terminal residue" evidence="2">
    <location>
        <position position="1"/>
    </location>
</feature>
<dbReference type="InterPro" id="IPR019198">
    <property type="entry name" value="Beta_propeller_containing"/>
</dbReference>
<accession>A0A6J4S8A2</accession>
<evidence type="ECO:0000313" key="2">
    <source>
        <dbReference type="EMBL" id="CAA9487749.1"/>
    </source>
</evidence>
<gene>
    <name evidence="2" type="ORF">AVDCRST_MAG53-1112</name>
</gene>
<feature type="region of interest" description="Disordered" evidence="1">
    <location>
        <begin position="57"/>
        <end position="104"/>
    </location>
</feature>